<gene>
    <name evidence="3" type="ORF">QWZ16_22335</name>
</gene>
<dbReference type="PANTHER" id="PTHR22835">
    <property type="entry name" value="ZINC FINGER FYVE DOMAIN CONTAINING PROTEIN"/>
    <property type="match status" value="1"/>
</dbReference>
<dbReference type="EMBL" id="JAUFQC010000027">
    <property type="protein sequence ID" value="MDN3612339.1"/>
    <property type="molecule type" value="Genomic_DNA"/>
</dbReference>
<dbReference type="CDD" id="cd01846">
    <property type="entry name" value="fatty_acyltransferase_like"/>
    <property type="match status" value="1"/>
</dbReference>
<dbReference type="Pfam" id="PF00657">
    <property type="entry name" value="Lipase_GDSL"/>
    <property type="match status" value="1"/>
</dbReference>
<dbReference type="GO" id="GO:0016787">
    <property type="term" value="F:hydrolase activity"/>
    <property type="evidence" value="ECO:0007669"/>
    <property type="project" value="UniProtKB-KW"/>
</dbReference>
<name>A0ABT8C050_9VIBR</name>
<dbReference type="EC" id="3.1.-.-" evidence="3"/>
<evidence type="ECO:0000313" key="3">
    <source>
        <dbReference type="EMBL" id="MDN3612339.1"/>
    </source>
</evidence>
<proteinExistence type="inferred from homology"/>
<sequence>MNLNPSPLVATLLCAVSLVSHCFAQDLRHLASFGDSLSDVGNKNTMSQVINQATSGAVKISAGPPNFIGRASNGKVWTEYLSEFLSLPPSIPARAEQRTVAVAKVQSTQRRFTIGIPAQSGNNWSVGGAKAESHYFFNLVLSDEVESISGAHVFPNSAQQIDNRLSTHGMFNADTLVTYMIGTNNLWYTVYGDLGQTGQEAAELALKDIRTLLDHRVAHLVVANIPNFTSAPWLSENKLATSRFINEFNLTLKHRLKALAYAYPQTNIYWADAFLLFNQVIDSVEKKGWYKDKVTGITITNTQEPAYNQNTGKVSTTADQYLYWDGLHPTTGMHKLFARYVADKVNRHESL</sequence>
<dbReference type="SUPFAM" id="SSF52266">
    <property type="entry name" value="SGNH hydrolase"/>
    <property type="match status" value="1"/>
</dbReference>
<comment type="caution">
    <text evidence="3">The sequence shown here is derived from an EMBL/GenBank/DDBJ whole genome shotgun (WGS) entry which is preliminary data.</text>
</comment>
<accession>A0ABT8C050</accession>
<keyword evidence="4" id="KW-1185">Reference proteome</keyword>
<dbReference type="RefSeq" id="WP_076588547.1">
    <property type="nucleotide sequence ID" value="NZ_JABEYA020000003.1"/>
</dbReference>
<dbReference type="Gene3D" id="3.40.50.1110">
    <property type="entry name" value="SGNH hydrolase"/>
    <property type="match status" value="1"/>
</dbReference>
<dbReference type="InterPro" id="IPR001087">
    <property type="entry name" value="GDSL"/>
</dbReference>
<reference evidence="4" key="1">
    <citation type="journal article" date="2019" name="Int. J. Syst. Evol. Microbiol.">
        <title>The Global Catalogue of Microorganisms (GCM) 10K type strain sequencing project: providing services to taxonomists for standard genome sequencing and annotation.</title>
        <authorList>
            <consortium name="The Broad Institute Genomics Platform"/>
            <consortium name="The Broad Institute Genome Sequencing Center for Infectious Disease"/>
            <person name="Wu L."/>
            <person name="Ma J."/>
        </authorList>
    </citation>
    <scope>NUCLEOTIDE SEQUENCE [LARGE SCALE GENOMIC DNA]</scope>
    <source>
        <strain evidence="4">CECT 7398</strain>
    </source>
</reference>
<keyword evidence="2" id="KW-0732">Signal</keyword>
<evidence type="ECO:0000313" key="4">
    <source>
        <dbReference type="Proteomes" id="UP001238540"/>
    </source>
</evidence>
<organism evidence="3 4">
    <name type="scientific">Vibrio ostreicida</name>
    <dbReference type="NCBI Taxonomy" id="526588"/>
    <lineage>
        <taxon>Bacteria</taxon>
        <taxon>Pseudomonadati</taxon>
        <taxon>Pseudomonadota</taxon>
        <taxon>Gammaproteobacteria</taxon>
        <taxon>Vibrionales</taxon>
        <taxon>Vibrionaceae</taxon>
        <taxon>Vibrio</taxon>
    </lineage>
</organism>
<protein>
    <submittedName>
        <fullName evidence="3">SGNH/GDSL hydrolase family protein</fullName>
        <ecNumber evidence="3">3.1.-.-</ecNumber>
    </submittedName>
</protein>
<keyword evidence="3" id="KW-0378">Hydrolase</keyword>
<feature type="signal peptide" evidence="2">
    <location>
        <begin position="1"/>
        <end position="24"/>
    </location>
</feature>
<evidence type="ECO:0000256" key="2">
    <source>
        <dbReference type="SAM" id="SignalP"/>
    </source>
</evidence>
<feature type="chain" id="PRO_5045723180" evidence="2">
    <location>
        <begin position="25"/>
        <end position="351"/>
    </location>
</feature>
<dbReference type="InterPro" id="IPR036514">
    <property type="entry name" value="SGNH_hydro_sf"/>
</dbReference>
<comment type="similarity">
    <text evidence="1">Belongs to the 'GDSL' lipolytic enzyme family.</text>
</comment>
<evidence type="ECO:0000256" key="1">
    <source>
        <dbReference type="ARBA" id="ARBA00008668"/>
    </source>
</evidence>
<dbReference type="PANTHER" id="PTHR22835:SF659">
    <property type="entry name" value="GDSL LIPASE_ACYLHYDROLASE, PUTATIVE (AFU_ORTHOLOGUE AFUA_2G00510)-RELATED"/>
    <property type="match status" value="1"/>
</dbReference>
<dbReference type="Proteomes" id="UP001238540">
    <property type="component" value="Unassembled WGS sequence"/>
</dbReference>